<evidence type="ECO:0008006" key="4">
    <source>
        <dbReference type="Google" id="ProtNLM"/>
    </source>
</evidence>
<name>A0A7X5U7T4_9GAMM</name>
<keyword evidence="3" id="KW-1185">Reference proteome</keyword>
<dbReference type="Proteomes" id="UP000490980">
    <property type="component" value="Unassembled WGS sequence"/>
</dbReference>
<feature type="region of interest" description="Disordered" evidence="1">
    <location>
        <begin position="56"/>
        <end position="82"/>
    </location>
</feature>
<dbReference type="AlphaFoldDB" id="A0A7X5U7T4"/>
<comment type="caution">
    <text evidence="2">The sequence shown here is derived from an EMBL/GenBank/DDBJ whole genome shotgun (WGS) entry which is preliminary data.</text>
</comment>
<proteinExistence type="predicted"/>
<feature type="compositionally biased region" description="Pro residues" evidence="1">
    <location>
        <begin position="71"/>
        <end position="82"/>
    </location>
</feature>
<evidence type="ECO:0000256" key="1">
    <source>
        <dbReference type="SAM" id="MobiDB-lite"/>
    </source>
</evidence>
<evidence type="ECO:0000313" key="3">
    <source>
        <dbReference type="Proteomes" id="UP000490980"/>
    </source>
</evidence>
<sequence length="82" mass="9300">MLEAWRNRLGERLREMSTVPDVPGSVGQAMVELWRLAVDHANREVIANLKNESAELARERGGGRPDCWQPTPRPPGPKRLWS</sequence>
<dbReference type="RefSeq" id="WP_166946592.1">
    <property type="nucleotide sequence ID" value="NZ_JAARLZ010000002.1"/>
</dbReference>
<accession>A0A7X5U7T4</accession>
<organism evidence="2 3">
    <name type="scientific">Luteibacter anthropi</name>
    <dbReference type="NCBI Taxonomy" id="564369"/>
    <lineage>
        <taxon>Bacteria</taxon>
        <taxon>Pseudomonadati</taxon>
        <taxon>Pseudomonadota</taxon>
        <taxon>Gammaproteobacteria</taxon>
        <taxon>Lysobacterales</taxon>
        <taxon>Rhodanobacteraceae</taxon>
        <taxon>Luteibacter</taxon>
    </lineage>
</organism>
<gene>
    <name evidence="2" type="ORF">HBF25_03670</name>
</gene>
<dbReference type="EMBL" id="JAARLZ010000002">
    <property type="protein sequence ID" value="NII05486.1"/>
    <property type="molecule type" value="Genomic_DNA"/>
</dbReference>
<evidence type="ECO:0000313" key="2">
    <source>
        <dbReference type="EMBL" id="NII05486.1"/>
    </source>
</evidence>
<reference evidence="2 3" key="1">
    <citation type="submission" date="2020-03" db="EMBL/GenBank/DDBJ databases">
        <authorList>
            <person name="Lai Q."/>
        </authorList>
    </citation>
    <scope>NUCLEOTIDE SEQUENCE [LARGE SCALE GENOMIC DNA]</scope>
    <source>
        <strain evidence="2 3">CCUG 25036</strain>
    </source>
</reference>
<protein>
    <recommendedName>
        <fullName evidence="4">KfrA N-terminal DNA-binding domain-containing protein</fullName>
    </recommendedName>
</protein>